<evidence type="ECO:0000313" key="3">
    <source>
        <dbReference type="Proteomes" id="UP000001072"/>
    </source>
</evidence>
<keyword evidence="3" id="KW-1185">Reference proteome</keyword>
<dbReference type="InParanoid" id="F4SAR3"/>
<reference evidence="3" key="1">
    <citation type="journal article" date="2011" name="Proc. Natl. Acad. Sci. U.S.A.">
        <title>Obligate biotrophy features unraveled by the genomic analysis of rust fungi.</title>
        <authorList>
            <person name="Duplessis S."/>
            <person name="Cuomo C.A."/>
            <person name="Lin Y.-C."/>
            <person name="Aerts A."/>
            <person name="Tisserant E."/>
            <person name="Veneault-Fourrey C."/>
            <person name="Joly D.L."/>
            <person name="Hacquard S."/>
            <person name="Amselem J."/>
            <person name="Cantarel B.L."/>
            <person name="Chiu R."/>
            <person name="Coutinho P.M."/>
            <person name="Feau N."/>
            <person name="Field M."/>
            <person name="Frey P."/>
            <person name="Gelhaye E."/>
            <person name="Goldberg J."/>
            <person name="Grabherr M.G."/>
            <person name="Kodira C.D."/>
            <person name="Kohler A."/>
            <person name="Kuees U."/>
            <person name="Lindquist E.A."/>
            <person name="Lucas S.M."/>
            <person name="Mago R."/>
            <person name="Mauceli E."/>
            <person name="Morin E."/>
            <person name="Murat C."/>
            <person name="Pangilinan J.L."/>
            <person name="Park R."/>
            <person name="Pearson M."/>
            <person name="Quesneville H."/>
            <person name="Rouhier N."/>
            <person name="Sakthikumar S."/>
            <person name="Salamov A.A."/>
            <person name="Schmutz J."/>
            <person name="Selles B."/>
            <person name="Shapiro H."/>
            <person name="Tanguay P."/>
            <person name="Tuskan G.A."/>
            <person name="Henrissat B."/>
            <person name="Van de Peer Y."/>
            <person name="Rouze P."/>
            <person name="Ellis J.G."/>
            <person name="Dodds P.N."/>
            <person name="Schein J.E."/>
            <person name="Zhong S."/>
            <person name="Hamelin R.C."/>
            <person name="Grigoriev I.V."/>
            <person name="Szabo L.J."/>
            <person name="Martin F."/>
        </authorList>
    </citation>
    <scope>NUCLEOTIDE SEQUENCE [LARGE SCALE GENOMIC DNA]</scope>
    <source>
        <strain evidence="3">98AG31 / pathotype 3-4-7</strain>
    </source>
</reference>
<evidence type="ECO:0000256" key="1">
    <source>
        <dbReference type="SAM" id="MobiDB-lite"/>
    </source>
</evidence>
<feature type="region of interest" description="Disordered" evidence="1">
    <location>
        <begin position="45"/>
        <end position="68"/>
    </location>
</feature>
<feature type="compositionally biased region" description="Polar residues" evidence="1">
    <location>
        <begin position="51"/>
        <end position="68"/>
    </location>
</feature>
<dbReference type="EMBL" id="GL883180">
    <property type="protein sequence ID" value="EGF98261.1"/>
    <property type="molecule type" value="Genomic_DNA"/>
</dbReference>
<proteinExistence type="predicted"/>
<name>F4SAR3_MELLP</name>
<gene>
    <name evidence="2" type="ORF">MELLADRAFT_113684</name>
</gene>
<dbReference type="RefSeq" id="XP_007418463.1">
    <property type="nucleotide sequence ID" value="XM_007418401.1"/>
</dbReference>
<accession>F4SAR3</accession>
<dbReference type="AlphaFoldDB" id="F4SAR3"/>
<protein>
    <submittedName>
        <fullName evidence="2">Uncharacterized protein</fullName>
    </submittedName>
</protein>
<organism evidence="3">
    <name type="scientific">Melampsora larici-populina (strain 98AG31 / pathotype 3-4-7)</name>
    <name type="common">Poplar leaf rust fungus</name>
    <dbReference type="NCBI Taxonomy" id="747676"/>
    <lineage>
        <taxon>Eukaryota</taxon>
        <taxon>Fungi</taxon>
        <taxon>Dikarya</taxon>
        <taxon>Basidiomycota</taxon>
        <taxon>Pucciniomycotina</taxon>
        <taxon>Pucciniomycetes</taxon>
        <taxon>Pucciniales</taxon>
        <taxon>Melampsoraceae</taxon>
        <taxon>Melampsora</taxon>
    </lineage>
</organism>
<dbReference type="HOGENOM" id="CLU_1210075_0_0_1"/>
<feature type="compositionally biased region" description="Polar residues" evidence="1">
    <location>
        <begin position="173"/>
        <end position="182"/>
    </location>
</feature>
<dbReference type="GeneID" id="18925066"/>
<evidence type="ECO:0000313" key="2">
    <source>
        <dbReference type="EMBL" id="EGF98261.1"/>
    </source>
</evidence>
<dbReference type="VEuPathDB" id="FungiDB:MELLADRAFT_113684"/>
<dbReference type="Proteomes" id="UP000001072">
    <property type="component" value="Unassembled WGS sequence"/>
</dbReference>
<feature type="region of interest" description="Disordered" evidence="1">
    <location>
        <begin position="126"/>
        <end position="190"/>
    </location>
</feature>
<sequence>MTVMDQKLMILKRHVVLDQRYTPVIFHDFPNPLSEACALTLDETRGETTRDSSSTLANVQSRNPPNTTHPTLLILQTEHNGITASHEFIPLVANDAKLPEGPGRSVLPILKTHSKTTKRVKVIHPHPFMKDGPVGHTSMTAQDTKDKDTKPQIPKTIRAANESDSAVLKFTKSPESSKNPRNSPADGSFAALLPSSTAVGTSNINGHNQNAFRGSCFCDSKTSIGRAET</sequence>
<dbReference type="KEGG" id="mlr:MELLADRAFT_113684"/>